<comment type="caution">
    <text evidence="2">The sequence shown here is derived from an EMBL/GenBank/DDBJ whole genome shotgun (WGS) entry which is preliminary data.</text>
</comment>
<name>A0A011VSI9_RUMAL</name>
<accession>A0A011VSI9</accession>
<dbReference type="PATRIC" id="fig|1341156.4.peg.3707"/>
<dbReference type="InterPro" id="IPR025466">
    <property type="entry name" value="DUF4317"/>
</dbReference>
<protein>
    <recommendedName>
        <fullName evidence="4">DUF4317 domain-containing protein</fullName>
    </recommendedName>
</protein>
<evidence type="ECO:0008006" key="4">
    <source>
        <dbReference type="Google" id="ProtNLM"/>
    </source>
</evidence>
<organism evidence="2 3">
    <name type="scientific">Ruminococcus albus SY3</name>
    <dbReference type="NCBI Taxonomy" id="1341156"/>
    <lineage>
        <taxon>Bacteria</taxon>
        <taxon>Bacillati</taxon>
        <taxon>Bacillota</taxon>
        <taxon>Clostridia</taxon>
        <taxon>Eubacteriales</taxon>
        <taxon>Oscillospiraceae</taxon>
        <taxon>Ruminococcus</taxon>
    </lineage>
</organism>
<evidence type="ECO:0000256" key="1">
    <source>
        <dbReference type="SAM" id="MobiDB-lite"/>
    </source>
</evidence>
<sequence>MNKKEIAEIKKNFSDDCNFFTINRVVTAFVDAEKNIKCKTNQLYNIMPQDESELILANLKKTLSGKIGSNLLEYPFPKNAILEGGQQQFLWGVLKSKLADEEIVDNFLNTIVEKVEYVSTYSIFTAHCTYSVLKKTKMDEIDEDSDSSDYNFIITAICPVNLRIDGLIYNEEQNAIAKKESTDRIIELPTDGFLFPLFNDRAPDVNGVLYYCKNAKKPNTSMIEEFLGCEFTMTGQNEKEVFHSILGKVVGDELDYNMITKVNDKIQNYIDQTSHETEIATIDSQKMNSILWEAGVSQEKLAELDRVFEQATDKKPLTAVNLVENKTVVSVPSITVNIGKGGADKVKTQIIGGRNCLVIALDDPEISINGLEMRFVDKKPANAPAQPAPAEEIPPAPVSETLDDDSAAPF</sequence>
<dbReference type="Pfam" id="PF14199">
    <property type="entry name" value="DUF4317"/>
    <property type="match status" value="1"/>
</dbReference>
<dbReference type="RefSeq" id="WP_037289061.1">
    <property type="nucleotide sequence ID" value="NZ_JEOB01000004.1"/>
</dbReference>
<dbReference type="Proteomes" id="UP000021369">
    <property type="component" value="Unassembled WGS sequence"/>
</dbReference>
<dbReference type="EMBL" id="JEOB01000004">
    <property type="protein sequence ID" value="EXM37543.1"/>
    <property type="molecule type" value="Genomic_DNA"/>
</dbReference>
<feature type="compositionally biased region" description="Low complexity" evidence="1">
    <location>
        <begin position="381"/>
        <end position="391"/>
    </location>
</feature>
<feature type="region of interest" description="Disordered" evidence="1">
    <location>
        <begin position="379"/>
        <end position="410"/>
    </location>
</feature>
<dbReference type="AlphaFoldDB" id="A0A011VSI9"/>
<reference evidence="2 3" key="1">
    <citation type="submission" date="2013-06" db="EMBL/GenBank/DDBJ databases">
        <title>Rumen cellulosomics: divergent fiber-degrading strategies revealed by comparative genome-wide analysis of six Ruminococcal strains.</title>
        <authorList>
            <person name="Dassa B."/>
            <person name="Borovok I."/>
            <person name="Lamed R."/>
            <person name="Flint H."/>
            <person name="Yeoman C.J."/>
            <person name="White B."/>
            <person name="Bayer E.A."/>
        </authorList>
    </citation>
    <scope>NUCLEOTIDE SEQUENCE [LARGE SCALE GENOMIC DNA]</scope>
    <source>
        <strain evidence="2 3">SY3</strain>
    </source>
</reference>
<gene>
    <name evidence="2" type="ORF">RASY3_13420</name>
</gene>
<feature type="compositionally biased region" description="Acidic residues" evidence="1">
    <location>
        <begin position="401"/>
        <end position="410"/>
    </location>
</feature>
<keyword evidence="3" id="KW-1185">Reference proteome</keyword>
<dbReference type="OrthoDB" id="1642058at2"/>
<evidence type="ECO:0000313" key="2">
    <source>
        <dbReference type="EMBL" id="EXM37543.1"/>
    </source>
</evidence>
<proteinExistence type="predicted"/>
<evidence type="ECO:0000313" key="3">
    <source>
        <dbReference type="Proteomes" id="UP000021369"/>
    </source>
</evidence>